<evidence type="ECO:0000256" key="1">
    <source>
        <dbReference type="ARBA" id="ARBA00000085"/>
    </source>
</evidence>
<dbReference type="InterPro" id="IPR000595">
    <property type="entry name" value="cNMP-bd_dom"/>
</dbReference>
<comment type="caution">
    <text evidence="6">The sequence shown here is derived from an EMBL/GenBank/DDBJ whole genome shotgun (WGS) entry which is preliminary data.</text>
</comment>
<keyword evidence="6" id="KW-0808">Transferase</keyword>
<dbReference type="RefSeq" id="WP_377102558.1">
    <property type="nucleotide sequence ID" value="NZ_JBHTHU010000022.1"/>
</dbReference>
<dbReference type="PRINTS" id="PR00344">
    <property type="entry name" value="BCTRLSENSOR"/>
</dbReference>
<dbReference type="Pfam" id="PF02518">
    <property type="entry name" value="HATPase_c"/>
    <property type="match status" value="1"/>
</dbReference>
<sequence length="466" mass="52270">MEKVTAQWLQSIDALKDVPLEQLQWFLDRSEQITLQLGDSVFVPNNPIKGTYIVVDGSFRLCMPQGKEMREVAVFEAQDITGHLPFSRGKITIGNAEVVETLTVLFFPIEQEQSMIRSQFELTQALVHVMANRIRDFTALQQQNEKMMALGKLSAGLAHELNNPASAVVRGSVSLLKHLKLVPDAFKRVMALKLSVDDVTYVSDKLFSVVCKDEKPTLSMMERSEREDDVLDWLDEYEVENSQEIAESLVDFGFSVDDLDDFKKHIPQEALSSVFGWINNNLVTEKMVIDIEEASRRIAELVGAVKTFTHMDQGHGKQYADIHNGIRNTLTMLQHKIKHGNVKVEELFDTTLPPVNAMIGELNQVWTNLIDNALDAMDGRDNAVLQIKTGRAKECVQVCIIDNGPGIPEEIKSRIFDPFFTTKEAGKGTGLGLDVVTNIVKQHNGKIKIESEPGRTVFIVEFPFNG</sequence>
<dbReference type="SUPFAM" id="SSF55874">
    <property type="entry name" value="ATPase domain of HSP90 chaperone/DNA topoisomerase II/histidine kinase"/>
    <property type="match status" value="1"/>
</dbReference>
<reference evidence="7" key="1">
    <citation type="journal article" date="2019" name="Int. J. Syst. Evol. Microbiol.">
        <title>The Global Catalogue of Microorganisms (GCM) 10K type strain sequencing project: providing services to taxonomists for standard genome sequencing and annotation.</title>
        <authorList>
            <consortium name="The Broad Institute Genomics Platform"/>
            <consortium name="The Broad Institute Genome Sequencing Center for Infectious Disease"/>
            <person name="Wu L."/>
            <person name="Ma J."/>
        </authorList>
    </citation>
    <scope>NUCLEOTIDE SEQUENCE [LARGE SCALE GENOMIC DNA]</scope>
    <source>
        <strain evidence="7">CCUG 63418</strain>
    </source>
</reference>
<dbReference type="PROSITE" id="PS50042">
    <property type="entry name" value="CNMP_BINDING_3"/>
    <property type="match status" value="1"/>
</dbReference>
<dbReference type="InterPro" id="IPR014710">
    <property type="entry name" value="RmlC-like_jellyroll"/>
</dbReference>
<gene>
    <name evidence="6" type="ORF">ACFQZS_18780</name>
</gene>
<dbReference type="GO" id="GO:0016301">
    <property type="term" value="F:kinase activity"/>
    <property type="evidence" value="ECO:0007669"/>
    <property type="project" value="UniProtKB-KW"/>
</dbReference>
<evidence type="ECO:0000259" key="5">
    <source>
        <dbReference type="PROSITE" id="PS50109"/>
    </source>
</evidence>
<dbReference type="InterPro" id="IPR004358">
    <property type="entry name" value="Sig_transdc_His_kin-like_C"/>
</dbReference>
<dbReference type="InterPro" id="IPR003594">
    <property type="entry name" value="HATPase_dom"/>
</dbReference>
<protein>
    <recommendedName>
        <fullName evidence="2">histidine kinase</fullName>
        <ecNumber evidence="2">2.7.13.3</ecNumber>
    </recommendedName>
</protein>
<evidence type="ECO:0000256" key="3">
    <source>
        <dbReference type="ARBA" id="ARBA00022553"/>
    </source>
</evidence>
<dbReference type="Gene3D" id="2.60.120.10">
    <property type="entry name" value="Jelly Rolls"/>
    <property type="match status" value="1"/>
</dbReference>
<dbReference type="EC" id="2.7.13.3" evidence="2"/>
<evidence type="ECO:0000256" key="2">
    <source>
        <dbReference type="ARBA" id="ARBA00012438"/>
    </source>
</evidence>
<dbReference type="Pfam" id="PF00027">
    <property type="entry name" value="cNMP_binding"/>
    <property type="match status" value="1"/>
</dbReference>
<dbReference type="EMBL" id="JBHTHU010000022">
    <property type="protein sequence ID" value="MFD0752206.1"/>
    <property type="molecule type" value="Genomic_DNA"/>
</dbReference>
<comment type="catalytic activity">
    <reaction evidence="1">
        <text>ATP + protein L-histidine = ADP + protein N-phospho-L-histidine.</text>
        <dbReference type="EC" id="2.7.13.3"/>
    </reaction>
</comment>
<dbReference type="InterPro" id="IPR005467">
    <property type="entry name" value="His_kinase_dom"/>
</dbReference>
<dbReference type="Gene3D" id="1.10.287.130">
    <property type="match status" value="1"/>
</dbReference>
<accession>A0ABW2Z609</accession>
<keyword evidence="7" id="KW-1185">Reference proteome</keyword>
<dbReference type="InterPro" id="IPR003661">
    <property type="entry name" value="HisK_dim/P_dom"/>
</dbReference>
<evidence type="ECO:0000259" key="4">
    <source>
        <dbReference type="PROSITE" id="PS50042"/>
    </source>
</evidence>
<feature type="domain" description="Histidine kinase" evidence="5">
    <location>
        <begin position="291"/>
        <end position="466"/>
    </location>
</feature>
<name>A0ABW2Z609_9SPHI</name>
<organism evidence="6 7">
    <name type="scientific">Mucilaginibacter calamicampi</name>
    <dbReference type="NCBI Taxonomy" id="1302352"/>
    <lineage>
        <taxon>Bacteria</taxon>
        <taxon>Pseudomonadati</taxon>
        <taxon>Bacteroidota</taxon>
        <taxon>Sphingobacteriia</taxon>
        <taxon>Sphingobacteriales</taxon>
        <taxon>Sphingobacteriaceae</taxon>
        <taxon>Mucilaginibacter</taxon>
    </lineage>
</organism>
<dbReference type="PANTHER" id="PTHR43065">
    <property type="entry name" value="SENSOR HISTIDINE KINASE"/>
    <property type="match status" value="1"/>
</dbReference>
<dbReference type="InterPro" id="IPR036890">
    <property type="entry name" value="HATPase_C_sf"/>
</dbReference>
<dbReference type="CDD" id="cd00038">
    <property type="entry name" value="CAP_ED"/>
    <property type="match status" value="1"/>
</dbReference>
<dbReference type="SUPFAM" id="SSF51206">
    <property type="entry name" value="cAMP-binding domain-like"/>
    <property type="match status" value="1"/>
</dbReference>
<feature type="domain" description="Cyclic nucleotide-binding" evidence="4">
    <location>
        <begin position="14"/>
        <end position="84"/>
    </location>
</feature>
<dbReference type="Gene3D" id="3.30.565.10">
    <property type="entry name" value="Histidine kinase-like ATPase, C-terminal domain"/>
    <property type="match status" value="1"/>
</dbReference>
<dbReference type="InterPro" id="IPR018490">
    <property type="entry name" value="cNMP-bd_dom_sf"/>
</dbReference>
<keyword evidence="3" id="KW-0597">Phosphoprotein</keyword>
<dbReference type="PROSITE" id="PS50109">
    <property type="entry name" value="HIS_KIN"/>
    <property type="match status" value="1"/>
</dbReference>
<dbReference type="Proteomes" id="UP001596958">
    <property type="component" value="Unassembled WGS sequence"/>
</dbReference>
<evidence type="ECO:0000313" key="6">
    <source>
        <dbReference type="EMBL" id="MFD0752206.1"/>
    </source>
</evidence>
<proteinExistence type="predicted"/>
<dbReference type="SMART" id="SM00387">
    <property type="entry name" value="HATPase_c"/>
    <property type="match status" value="1"/>
</dbReference>
<dbReference type="CDD" id="cd00082">
    <property type="entry name" value="HisKA"/>
    <property type="match status" value="1"/>
</dbReference>
<dbReference type="PANTHER" id="PTHR43065:SF48">
    <property type="entry name" value="HISTIDINE KINASE"/>
    <property type="match status" value="1"/>
</dbReference>
<evidence type="ECO:0000313" key="7">
    <source>
        <dbReference type="Proteomes" id="UP001596958"/>
    </source>
</evidence>
<keyword evidence="6" id="KW-0418">Kinase</keyword>